<evidence type="ECO:0000256" key="1">
    <source>
        <dbReference type="SAM" id="MobiDB-lite"/>
    </source>
</evidence>
<dbReference type="GO" id="GO:0005524">
    <property type="term" value="F:ATP binding"/>
    <property type="evidence" value="ECO:0007669"/>
    <property type="project" value="UniProtKB-KW"/>
</dbReference>
<keyword evidence="4" id="KW-1185">Reference proteome</keyword>
<sequence>MSNPFKPTAGATPPLLVGRQPVLDAFQESIEDGPGSPYLLQLMTGARGVGKTVMLNELGEVAQANGWVVIHVTAGPGMLERIAQRARVRRQELGAVDRGHGATTWSVTTPLGGVSRQSPSPEAESWPWVDEVAALLDVLAAHQTGVCITVDEIHSLDVEQMQTLAGDIQMLIRESRPIALIMAGLPRAVEELLAGESRPTTFLRRAERPVLRDVPVSEVADSFLQIVTDAGRSLSDELAMVCARATNGYPFMIQLVGYHTWRQGRTGPITAEHVTAGVAAARARLGALVHEPALADLSEVDRTFLVKMAQDDGASRLADIAARMGKTSQYAGVYRDRLLKAGMIQAAGYGLVDFDAPYLREYLREHAAHLMADRHTRHTRSDEGGPG</sequence>
<accession>A0ABV8Y2R7</accession>
<protein>
    <submittedName>
        <fullName evidence="3">ATP-binding protein</fullName>
    </submittedName>
</protein>
<feature type="compositionally biased region" description="Polar residues" evidence="1">
    <location>
        <begin position="104"/>
        <end position="120"/>
    </location>
</feature>
<comment type="caution">
    <text evidence="3">The sequence shown here is derived from an EMBL/GenBank/DDBJ whole genome shotgun (WGS) entry which is preliminary data.</text>
</comment>
<dbReference type="InterPro" id="IPR041664">
    <property type="entry name" value="AAA_16"/>
</dbReference>
<proteinExistence type="predicted"/>
<evidence type="ECO:0000259" key="2">
    <source>
        <dbReference type="Pfam" id="PF13191"/>
    </source>
</evidence>
<evidence type="ECO:0000313" key="3">
    <source>
        <dbReference type="EMBL" id="MFC4430992.1"/>
    </source>
</evidence>
<dbReference type="Pfam" id="PF13191">
    <property type="entry name" value="AAA_16"/>
    <property type="match status" value="1"/>
</dbReference>
<name>A0ABV8Y2R7_9MICC</name>
<gene>
    <name evidence="3" type="ORF">ACFO0K_15080</name>
</gene>
<dbReference type="EMBL" id="JBHSEN010000003">
    <property type="protein sequence ID" value="MFC4430992.1"/>
    <property type="molecule type" value="Genomic_DNA"/>
</dbReference>
<dbReference type="Gene3D" id="3.40.50.300">
    <property type="entry name" value="P-loop containing nucleotide triphosphate hydrolases"/>
    <property type="match status" value="1"/>
</dbReference>
<dbReference type="InterPro" id="IPR027417">
    <property type="entry name" value="P-loop_NTPase"/>
</dbReference>
<feature type="domain" description="Orc1-like AAA ATPase" evidence="2">
    <location>
        <begin position="16"/>
        <end position="165"/>
    </location>
</feature>
<keyword evidence="3" id="KW-0547">Nucleotide-binding</keyword>
<keyword evidence="3" id="KW-0067">ATP-binding</keyword>
<dbReference type="Proteomes" id="UP001595965">
    <property type="component" value="Unassembled WGS sequence"/>
</dbReference>
<evidence type="ECO:0000313" key="4">
    <source>
        <dbReference type="Proteomes" id="UP001595965"/>
    </source>
</evidence>
<reference evidence="4" key="1">
    <citation type="journal article" date="2019" name="Int. J. Syst. Evol. Microbiol.">
        <title>The Global Catalogue of Microorganisms (GCM) 10K type strain sequencing project: providing services to taxonomists for standard genome sequencing and annotation.</title>
        <authorList>
            <consortium name="The Broad Institute Genomics Platform"/>
            <consortium name="The Broad Institute Genome Sequencing Center for Infectious Disease"/>
            <person name="Wu L."/>
            <person name="Ma J."/>
        </authorList>
    </citation>
    <scope>NUCLEOTIDE SEQUENCE [LARGE SCALE GENOMIC DNA]</scope>
    <source>
        <strain evidence="4">CGMCC 1.12125</strain>
    </source>
</reference>
<feature type="region of interest" description="Disordered" evidence="1">
    <location>
        <begin position="104"/>
        <end position="123"/>
    </location>
</feature>
<dbReference type="RefSeq" id="WP_344231097.1">
    <property type="nucleotide sequence ID" value="NZ_BAAALH010000003.1"/>
</dbReference>
<organism evidence="3 4">
    <name type="scientific">Citricoccus alkalitolerans</name>
    <dbReference type="NCBI Taxonomy" id="246603"/>
    <lineage>
        <taxon>Bacteria</taxon>
        <taxon>Bacillati</taxon>
        <taxon>Actinomycetota</taxon>
        <taxon>Actinomycetes</taxon>
        <taxon>Micrococcales</taxon>
        <taxon>Micrococcaceae</taxon>
        <taxon>Citricoccus</taxon>
    </lineage>
</organism>
<dbReference type="SUPFAM" id="SSF52540">
    <property type="entry name" value="P-loop containing nucleoside triphosphate hydrolases"/>
    <property type="match status" value="1"/>
</dbReference>